<protein>
    <submittedName>
        <fullName evidence="1">Uncharacterized protein</fullName>
    </submittedName>
</protein>
<proteinExistence type="predicted"/>
<sequence length="318" mass="34896">MEAIEKASSLGFQLTAFNWPIPYTASEAKSKITGDDCKALRNWFRLWYVEAETADSAFSESDYEPEDDRDGSGESKFEEEDNTTKSKAKGKGKGKSQSSAKGKGKDKGALGRQFAEGFRPTFRDEETNKDTQRKDDGSYNTQCLSCARTGRGKQGRVTGSSMKARSFREDAAYLDCGCPADSALLELWMVKTAQTYNVPNASNNEEIKTSQTRVADKGGKVTVLSYKLGFSLLNLPYCAAAIAETSGLHIDHLLQSREARLKETVRWALEELAKARTIEGQESTELIIKLMKMLKAPGAEGADEMHMEGATGSSGTQR</sequence>
<gene>
    <name evidence="1" type="ORF">FA95DRAFT_1649545</name>
</gene>
<name>A0ACB8S002_9AGAM</name>
<organism evidence="1 2">
    <name type="scientific">Auriscalpium vulgare</name>
    <dbReference type="NCBI Taxonomy" id="40419"/>
    <lineage>
        <taxon>Eukaryota</taxon>
        <taxon>Fungi</taxon>
        <taxon>Dikarya</taxon>
        <taxon>Basidiomycota</taxon>
        <taxon>Agaricomycotina</taxon>
        <taxon>Agaricomycetes</taxon>
        <taxon>Russulales</taxon>
        <taxon>Auriscalpiaceae</taxon>
        <taxon>Auriscalpium</taxon>
    </lineage>
</organism>
<accession>A0ACB8S002</accession>
<evidence type="ECO:0000313" key="2">
    <source>
        <dbReference type="Proteomes" id="UP000814033"/>
    </source>
</evidence>
<reference evidence="1" key="1">
    <citation type="submission" date="2021-02" db="EMBL/GenBank/DDBJ databases">
        <authorList>
            <consortium name="DOE Joint Genome Institute"/>
            <person name="Ahrendt S."/>
            <person name="Looney B.P."/>
            <person name="Miyauchi S."/>
            <person name="Morin E."/>
            <person name="Drula E."/>
            <person name="Courty P.E."/>
            <person name="Chicoki N."/>
            <person name="Fauchery L."/>
            <person name="Kohler A."/>
            <person name="Kuo A."/>
            <person name="Labutti K."/>
            <person name="Pangilinan J."/>
            <person name="Lipzen A."/>
            <person name="Riley R."/>
            <person name="Andreopoulos W."/>
            <person name="He G."/>
            <person name="Johnson J."/>
            <person name="Barry K.W."/>
            <person name="Grigoriev I.V."/>
            <person name="Nagy L."/>
            <person name="Hibbett D."/>
            <person name="Henrissat B."/>
            <person name="Matheny P.B."/>
            <person name="Labbe J."/>
            <person name="Martin F."/>
        </authorList>
    </citation>
    <scope>NUCLEOTIDE SEQUENCE</scope>
    <source>
        <strain evidence="1">FP105234-sp</strain>
    </source>
</reference>
<dbReference type="EMBL" id="MU275873">
    <property type="protein sequence ID" value="KAI0049472.1"/>
    <property type="molecule type" value="Genomic_DNA"/>
</dbReference>
<keyword evidence="2" id="KW-1185">Reference proteome</keyword>
<comment type="caution">
    <text evidence="1">The sequence shown here is derived from an EMBL/GenBank/DDBJ whole genome shotgun (WGS) entry which is preliminary data.</text>
</comment>
<reference evidence="1" key="2">
    <citation type="journal article" date="2022" name="New Phytol.">
        <title>Evolutionary transition to the ectomycorrhizal habit in the genomes of a hyperdiverse lineage of mushroom-forming fungi.</title>
        <authorList>
            <person name="Looney B."/>
            <person name="Miyauchi S."/>
            <person name="Morin E."/>
            <person name="Drula E."/>
            <person name="Courty P.E."/>
            <person name="Kohler A."/>
            <person name="Kuo A."/>
            <person name="LaButti K."/>
            <person name="Pangilinan J."/>
            <person name="Lipzen A."/>
            <person name="Riley R."/>
            <person name="Andreopoulos W."/>
            <person name="He G."/>
            <person name="Johnson J."/>
            <person name="Nolan M."/>
            <person name="Tritt A."/>
            <person name="Barry K.W."/>
            <person name="Grigoriev I.V."/>
            <person name="Nagy L.G."/>
            <person name="Hibbett D."/>
            <person name="Henrissat B."/>
            <person name="Matheny P.B."/>
            <person name="Labbe J."/>
            <person name="Martin F.M."/>
        </authorList>
    </citation>
    <scope>NUCLEOTIDE SEQUENCE</scope>
    <source>
        <strain evidence="1">FP105234-sp</strain>
    </source>
</reference>
<evidence type="ECO:0000313" key="1">
    <source>
        <dbReference type="EMBL" id="KAI0049472.1"/>
    </source>
</evidence>
<dbReference type="Proteomes" id="UP000814033">
    <property type="component" value="Unassembled WGS sequence"/>
</dbReference>